<evidence type="ECO:0000259" key="1">
    <source>
        <dbReference type="Pfam" id="PF00557"/>
    </source>
</evidence>
<keyword evidence="3" id="KW-1185">Reference proteome</keyword>
<reference evidence="2" key="2">
    <citation type="submission" date="2020-09" db="EMBL/GenBank/DDBJ databases">
        <authorList>
            <person name="Sun Q."/>
            <person name="Kim S."/>
        </authorList>
    </citation>
    <scope>NUCLEOTIDE SEQUENCE</scope>
    <source>
        <strain evidence="2">KCTC 42731</strain>
    </source>
</reference>
<proteinExistence type="predicted"/>
<dbReference type="SUPFAM" id="SSF55920">
    <property type="entry name" value="Creatinase/aminopeptidase"/>
    <property type="match status" value="1"/>
</dbReference>
<dbReference type="InterPro" id="IPR000994">
    <property type="entry name" value="Pept_M24"/>
</dbReference>
<reference evidence="2" key="1">
    <citation type="journal article" date="2014" name="Int. J. Syst. Evol. Microbiol.">
        <title>Complete genome sequence of Corynebacterium casei LMG S-19264T (=DSM 44701T), isolated from a smear-ripened cheese.</title>
        <authorList>
            <consortium name="US DOE Joint Genome Institute (JGI-PGF)"/>
            <person name="Walter F."/>
            <person name="Albersmeier A."/>
            <person name="Kalinowski J."/>
            <person name="Ruckert C."/>
        </authorList>
    </citation>
    <scope>NUCLEOTIDE SEQUENCE</scope>
    <source>
        <strain evidence="2">KCTC 42731</strain>
    </source>
</reference>
<name>A0A919BQ11_9GAMM</name>
<dbReference type="Gene3D" id="3.90.230.10">
    <property type="entry name" value="Creatinase/methionine aminopeptidase superfamily"/>
    <property type="match status" value="1"/>
</dbReference>
<keyword evidence="2" id="KW-0378">Hydrolase</keyword>
<protein>
    <submittedName>
        <fullName evidence="2">Xaa-Pro aminopeptidase</fullName>
    </submittedName>
</protein>
<gene>
    <name evidence="2" type="ORF">GCM10017161_33330</name>
</gene>
<dbReference type="GO" id="GO:0004177">
    <property type="term" value="F:aminopeptidase activity"/>
    <property type="evidence" value="ECO:0007669"/>
    <property type="project" value="UniProtKB-KW"/>
</dbReference>
<dbReference type="Pfam" id="PF00557">
    <property type="entry name" value="Peptidase_M24"/>
    <property type="match status" value="1"/>
</dbReference>
<dbReference type="Proteomes" id="UP000623842">
    <property type="component" value="Unassembled WGS sequence"/>
</dbReference>
<accession>A0A919BQ11</accession>
<keyword evidence="2" id="KW-0031">Aminopeptidase</keyword>
<keyword evidence="2" id="KW-0645">Protease</keyword>
<evidence type="ECO:0000313" key="2">
    <source>
        <dbReference type="EMBL" id="GHG01866.1"/>
    </source>
</evidence>
<feature type="domain" description="Peptidase M24" evidence="1">
    <location>
        <begin position="174"/>
        <end position="372"/>
    </location>
</feature>
<sequence length="414" mass="47414">MQQRAQWIDGILEKRISTLMPSLMKESGIDMWILISREYNEDPILKTLLPATWLSARRTTILVFALNKQGKVDAYAVAPYNVGSVFKKAWDKKAHPNQWHALNSLIENLQPNKIGLNQSQYWQHADGLVATDKENFLANLPSAYHNRIVSAEKLAVSWLEQRIPEEIEKYKDIVAIAHSIIAEGFSNKVIIPGKTTTNELIWWFRERVRELKLQVWFHPSIMIQRADQRQFDHEASFTDGYGNNVIQKGDLLHVDFGINYLRLNTDTQQHAYVLKEGETAAPTYLVEALNKANQLQDIFTRQFKVGRTGNEVLKTSLDKAKSKGLKPAIYTHPLGYHGHAAGTTLGMWDKQNGVPGDGDYPLHLNTAYSIELNNAIFIEEWNKEIRVMLEEDAFFDQSGVWYLNGRQTELLLVR</sequence>
<dbReference type="InterPro" id="IPR036005">
    <property type="entry name" value="Creatinase/aminopeptidase-like"/>
</dbReference>
<organism evidence="2 3">
    <name type="scientific">Thalassotalea marina</name>
    <dbReference type="NCBI Taxonomy" id="1673741"/>
    <lineage>
        <taxon>Bacteria</taxon>
        <taxon>Pseudomonadati</taxon>
        <taxon>Pseudomonadota</taxon>
        <taxon>Gammaproteobacteria</taxon>
        <taxon>Alteromonadales</taxon>
        <taxon>Colwelliaceae</taxon>
        <taxon>Thalassotalea</taxon>
    </lineage>
</organism>
<dbReference type="EMBL" id="BNCK01000008">
    <property type="protein sequence ID" value="GHG01866.1"/>
    <property type="molecule type" value="Genomic_DNA"/>
</dbReference>
<comment type="caution">
    <text evidence="2">The sequence shown here is derived from an EMBL/GenBank/DDBJ whole genome shotgun (WGS) entry which is preliminary data.</text>
</comment>
<dbReference type="AlphaFoldDB" id="A0A919BQ11"/>
<evidence type="ECO:0000313" key="3">
    <source>
        <dbReference type="Proteomes" id="UP000623842"/>
    </source>
</evidence>